<evidence type="ECO:0000256" key="3">
    <source>
        <dbReference type="HAMAP-Rule" id="MF_03037"/>
    </source>
</evidence>
<dbReference type="InterPro" id="IPR015943">
    <property type="entry name" value="WD40/YVTN_repeat-like_dom_sf"/>
</dbReference>
<dbReference type="PANTHER" id="PTHR19920">
    <property type="entry name" value="WD40 PROTEIN CIAO1"/>
    <property type="match status" value="1"/>
</dbReference>
<sequence length="610" mass="67211">MAHSGEASAAPSLVLLRNLHASAANPTRAWQSASHPDPSTPLLATASADKTVNVWSLRDFSLVSTISGGHKRSVRTVDWKDFGRGARGPRSERKPVILGTGSFDANVGVWVWNDDRRRARFKDSTGDEEESGQQRNAAQAKDNGNPNSGVTEAAGDDSAMTDDLATDLTNDEADQDEEDEEWHFSTLLTGPDSEIKSIAFAPPHYPANWLATSSRDKSVWIWEEVEPEEWETIAVLAEHTGDVKCVSWCSGARKGNMRSSERKAKRRKLVNGAVANNDGDIHMAGDDDGPASGGTTRSTEQEADDDDDDDDEDKFLGSRDILASGSYDDTIRLWRDVEEEGDWICVGVINDHKGTVWDIKWEPHINYSTLDIVNDKQSFKDHKATITEFENNWEPRLLSCSDDLTIRVFRRELNEAEKAKKQQVSSSLGAPPTGFASSRLPSVIRPMSSMERWTQEAILPEAHVRSIYAIDWSRNTGLVVSCGGDGTIAVYKEVPVGENTNDVAGDDVVMNGTATASQTDPQAKAEHDLNNNAEASSVPASVEPYKLHKTKWIIVALLEAAHDEYEINHVCWAVRRDKERRFDGEEVVVSTGDEGDVRIWTLPDGVLNSN</sequence>
<feature type="compositionally biased region" description="Acidic residues" evidence="5">
    <location>
        <begin position="301"/>
        <end position="313"/>
    </location>
</feature>
<protein>
    <recommendedName>
        <fullName evidence="3">Probable cytosolic iron-sulfur protein assembly protein 1</fullName>
    </recommendedName>
</protein>
<dbReference type="Proteomes" id="UP001358417">
    <property type="component" value="Unassembled WGS sequence"/>
</dbReference>
<proteinExistence type="inferred from homology"/>
<dbReference type="InterPro" id="IPR020472">
    <property type="entry name" value="WD40_PAC1"/>
</dbReference>
<evidence type="ECO:0000256" key="5">
    <source>
        <dbReference type="SAM" id="MobiDB-lite"/>
    </source>
</evidence>
<evidence type="ECO:0000313" key="7">
    <source>
        <dbReference type="Proteomes" id="UP001358417"/>
    </source>
</evidence>
<comment type="caution">
    <text evidence="6">The sequence shown here is derived from an EMBL/GenBank/DDBJ whole genome shotgun (WGS) entry which is preliminary data.</text>
</comment>
<name>A0AAV9NJF3_9EURO</name>
<dbReference type="HAMAP" id="MF_03037">
    <property type="entry name" value="ciao1"/>
    <property type="match status" value="1"/>
</dbReference>
<dbReference type="AlphaFoldDB" id="A0AAV9NJF3"/>
<feature type="compositionally biased region" description="Polar residues" evidence="5">
    <location>
        <begin position="133"/>
        <end position="150"/>
    </location>
</feature>
<dbReference type="Pfam" id="PF00400">
    <property type="entry name" value="WD40"/>
    <property type="match status" value="4"/>
</dbReference>
<evidence type="ECO:0000313" key="6">
    <source>
        <dbReference type="EMBL" id="KAK5059962.1"/>
    </source>
</evidence>
<dbReference type="SUPFAM" id="SSF50978">
    <property type="entry name" value="WD40 repeat-like"/>
    <property type="match status" value="1"/>
</dbReference>
<dbReference type="InterPro" id="IPR036322">
    <property type="entry name" value="WD40_repeat_dom_sf"/>
</dbReference>
<dbReference type="EMBL" id="JAVRRD010000004">
    <property type="protein sequence ID" value="KAK5059962.1"/>
    <property type="molecule type" value="Genomic_DNA"/>
</dbReference>
<comment type="similarity">
    <text evidence="3">Belongs to the WD repeat CIA1 family.</text>
</comment>
<dbReference type="SMART" id="SM00320">
    <property type="entry name" value="WD40"/>
    <property type="match status" value="7"/>
</dbReference>
<dbReference type="Gene3D" id="2.130.10.10">
    <property type="entry name" value="YVTN repeat-like/Quinoprotein amine dehydrogenase"/>
    <property type="match status" value="3"/>
</dbReference>
<dbReference type="GO" id="GO:0097361">
    <property type="term" value="C:cytosolic [4Fe-4S] assembly targeting complex"/>
    <property type="evidence" value="ECO:0007669"/>
    <property type="project" value="InterPro"/>
</dbReference>
<evidence type="ECO:0000256" key="1">
    <source>
        <dbReference type="ARBA" id="ARBA00022574"/>
    </source>
</evidence>
<dbReference type="GO" id="GO:0016226">
    <property type="term" value="P:iron-sulfur cluster assembly"/>
    <property type="evidence" value="ECO:0007669"/>
    <property type="project" value="UniProtKB-UniRule"/>
</dbReference>
<feature type="region of interest" description="Disordered" evidence="5">
    <location>
        <begin position="276"/>
        <end position="316"/>
    </location>
</feature>
<gene>
    <name evidence="3" type="primary">CIA1</name>
    <name evidence="6" type="ORF">LTR84_009845</name>
</gene>
<dbReference type="InterPro" id="IPR001680">
    <property type="entry name" value="WD40_rpt"/>
</dbReference>
<dbReference type="PANTHER" id="PTHR19920:SF0">
    <property type="entry name" value="CYTOSOLIC IRON-SULFUR PROTEIN ASSEMBLY PROTEIN CIAO1-RELATED"/>
    <property type="match status" value="1"/>
</dbReference>
<keyword evidence="7" id="KW-1185">Reference proteome</keyword>
<dbReference type="PROSITE" id="PS50082">
    <property type="entry name" value="WD_REPEATS_2"/>
    <property type="match status" value="2"/>
</dbReference>
<feature type="repeat" description="WD" evidence="4">
    <location>
        <begin position="37"/>
        <end position="65"/>
    </location>
</feature>
<feature type="region of interest" description="Disordered" evidence="5">
    <location>
        <begin position="122"/>
        <end position="162"/>
    </location>
</feature>
<feature type="repeat" description="WD" evidence="4">
    <location>
        <begin position="188"/>
        <end position="223"/>
    </location>
</feature>
<comment type="function">
    <text evidence="3">Essential component of the cytosolic iron-sulfur (Fe/S) protein assembly machinery. Required for the maturation of extramitochondrial Fe/S proteins.</text>
</comment>
<evidence type="ECO:0000256" key="2">
    <source>
        <dbReference type="ARBA" id="ARBA00022737"/>
    </source>
</evidence>
<reference evidence="6 7" key="1">
    <citation type="submission" date="2023-08" db="EMBL/GenBank/DDBJ databases">
        <title>Black Yeasts Isolated from many extreme environments.</title>
        <authorList>
            <person name="Coleine C."/>
            <person name="Stajich J.E."/>
            <person name="Selbmann L."/>
        </authorList>
    </citation>
    <scope>NUCLEOTIDE SEQUENCE [LARGE SCALE GENOMIC DNA]</scope>
    <source>
        <strain evidence="6 7">CCFEE 5792</strain>
    </source>
</reference>
<keyword evidence="1 4" id="KW-0853">WD repeat</keyword>
<organism evidence="6 7">
    <name type="scientific">Exophiala bonariae</name>
    <dbReference type="NCBI Taxonomy" id="1690606"/>
    <lineage>
        <taxon>Eukaryota</taxon>
        <taxon>Fungi</taxon>
        <taxon>Dikarya</taxon>
        <taxon>Ascomycota</taxon>
        <taxon>Pezizomycotina</taxon>
        <taxon>Eurotiomycetes</taxon>
        <taxon>Chaetothyriomycetidae</taxon>
        <taxon>Chaetothyriales</taxon>
        <taxon>Herpotrichiellaceae</taxon>
        <taxon>Exophiala</taxon>
    </lineage>
</organism>
<dbReference type="PRINTS" id="PR00320">
    <property type="entry name" value="GPROTEINBRPT"/>
</dbReference>
<dbReference type="InterPro" id="IPR028608">
    <property type="entry name" value="CIAO1/Cia1"/>
</dbReference>
<keyword evidence="2" id="KW-0677">Repeat</keyword>
<accession>A0AAV9NJF3</accession>
<evidence type="ECO:0000256" key="4">
    <source>
        <dbReference type="PROSITE-ProRule" id="PRU00221"/>
    </source>
</evidence>